<name>A0A7W8VCD4_9ACTN</name>
<evidence type="ECO:0000313" key="3">
    <source>
        <dbReference type="Proteomes" id="UP000572635"/>
    </source>
</evidence>
<dbReference type="Proteomes" id="UP000572635">
    <property type="component" value="Unassembled WGS sequence"/>
</dbReference>
<accession>A0A7W8VCD4</accession>
<evidence type="ECO:0000313" key="2">
    <source>
        <dbReference type="EMBL" id="MBB5431321.1"/>
    </source>
</evidence>
<organism evidence="2 3">
    <name type="scientific">Nocardiopsis composta</name>
    <dbReference type="NCBI Taxonomy" id="157465"/>
    <lineage>
        <taxon>Bacteria</taxon>
        <taxon>Bacillati</taxon>
        <taxon>Actinomycetota</taxon>
        <taxon>Actinomycetes</taxon>
        <taxon>Streptosporangiales</taxon>
        <taxon>Nocardiopsidaceae</taxon>
        <taxon>Nocardiopsis</taxon>
    </lineage>
</organism>
<keyword evidence="3" id="KW-1185">Reference proteome</keyword>
<evidence type="ECO:0000256" key="1">
    <source>
        <dbReference type="SAM" id="Phobius"/>
    </source>
</evidence>
<keyword evidence="1" id="KW-0472">Membrane</keyword>
<keyword evidence="1" id="KW-0812">Transmembrane</keyword>
<proteinExistence type="predicted"/>
<dbReference type="AlphaFoldDB" id="A0A7W8VCD4"/>
<protein>
    <submittedName>
        <fullName evidence="2">Uncharacterized protein</fullName>
    </submittedName>
</protein>
<sequence>MRIVLVVYVVVAGAAAVDLVSTPWFVLHATGAAAGVCALGLAVRYAGLVGEAERDLYRREEER</sequence>
<dbReference type="EMBL" id="JACHDB010000001">
    <property type="protein sequence ID" value="MBB5431321.1"/>
    <property type="molecule type" value="Genomic_DNA"/>
</dbReference>
<keyword evidence="1" id="KW-1133">Transmembrane helix</keyword>
<gene>
    <name evidence="2" type="ORF">HDA36_001405</name>
</gene>
<feature type="transmembrane region" description="Helical" evidence="1">
    <location>
        <begin position="26"/>
        <end position="49"/>
    </location>
</feature>
<dbReference type="RefSeq" id="WP_184390886.1">
    <property type="nucleotide sequence ID" value="NZ_JACHDB010000001.1"/>
</dbReference>
<comment type="caution">
    <text evidence="2">The sequence shown here is derived from an EMBL/GenBank/DDBJ whole genome shotgun (WGS) entry which is preliminary data.</text>
</comment>
<reference evidence="2 3" key="1">
    <citation type="submission" date="2020-08" db="EMBL/GenBank/DDBJ databases">
        <title>Sequencing the genomes of 1000 actinobacteria strains.</title>
        <authorList>
            <person name="Klenk H.-P."/>
        </authorList>
    </citation>
    <scope>NUCLEOTIDE SEQUENCE [LARGE SCALE GENOMIC DNA]</scope>
    <source>
        <strain evidence="2 3">DSM 44551</strain>
    </source>
</reference>